<dbReference type="OrthoDB" id="10380215at2759"/>
<feature type="compositionally biased region" description="Basic and acidic residues" evidence="1">
    <location>
        <begin position="48"/>
        <end position="58"/>
    </location>
</feature>
<comment type="caution">
    <text evidence="2">The sequence shown here is derived from an EMBL/GenBank/DDBJ whole genome shotgun (WGS) entry which is preliminary data.</text>
</comment>
<feature type="region of interest" description="Disordered" evidence="1">
    <location>
        <begin position="150"/>
        <end position="220"/>
    </location>
</feature>
<dbReference type="EMBL" id="CAJPWZ010000122">
    <property type="protein sequence ID" value="CAG2186228.1"/>
    <property type="molecule type" value="Genomic_DNA"/>
</dbReference>
<organism evidence="2 3">
    <name type="scientific">Mytilus edulis</name>
    <name type="common">Blue mussel</name>
    <dbReference type="NCBI Taxonomy" id="6550"/>
    <lineage>
        <taxon>Eukaryota</taxon>
        <taxon>Metazoa</taxon>
        <taxon>Spiralia</taxon>
        <taxon>Lophotrochozoa</taxon>
        <taxon>Mollusca</taxon>
        <taxon>Bivalvia</taxon>
        <taxon>Autobranchia</taxon>
        <taxon>Pteriomorphia</taxon>
        <taxon>Mytilida</taxon>
        <taxon>Mytiloidea</taxon>
        <taxon>Mytilidae</taxon>
        <taxon>Mytilinae</taxon>
        <taxon>Mytilus</taxon>
    </lineage>
</organism>
<name>A0A8S3PTX0_MYTED</name>
<dbReference type="Proteomes" id="UP000683360">
    <property type="component" value="Unassembled WGS sequence"/>
</dbReference>
<evidence type="ECO:0000313" key="2">
    <source>
        <dbReference type="EMBL" id="CAG2186228.1"/>
    </source>
</evidence>
<evidence type="ECO:0000256" key="1">
    <source>
        <dbReference type="SAM" id="MobiDB-lite"/>
    </source>
</evidence>
<keyword evidence="3" id="KW-1185">Reference proteome</keyword>
<dbReference type="AlphaFoldDB" id="A0A8S3PTX0"/>
<evidence type="ECO:0000313" key="3">
    <source>
        <dbReference type="Proteomes" id="UP000683360"/>
    </source>
</evidence>
<feature type="compositionally biased region" description="Basic and acidic residues" evidence="1">
    <location>
        <begin position="150"/>
        <end position="217"/>
    </location>
</feature>
<proteinExistence type="predicted"/>
<gene>
    <name evidence="2" type="ORF">MEDL_1778</name>
</gene>
<feature type="region of interest" description="Disordered" evidence="1">
    <location>
        <begin position="41"/>
        <end position="60"/>
    </location>
</feature>
<protein>
    <submittedName>
        <fullName evidence="2">Uncharacterized protein</fullName>
    </submittedName>
</protein>
<reference evidence="2" key="1">
    <citation type="submission" date="2021-03" db="EMBL/GenBank/DDBJ databases">
        <authorList>
            <person name="Bekaert M."/>
        </authorList>
    </citation>
    <scope>NUCLEOTIDE SEQUENCE</scope>
</reference>
<sequence length="275" mass="31852">MGIIFICSTAIDQTTTLARVKESFRKSGMYPVDRSIIPNSQLAPADFNKSEKTNKETTDVDTTTITSNELQESTILCHCCGNTISYVKEIEMSINEPTENPLVTKNLIPRSLADVLLPPANPSLAKKTSSKIITEARVITGDEMLQKLQSKRDEAVKLAEEKEERKTERARKKEEAEVLKEAKKEERERKKRDREIRDTEKEEERERKRQKKEEKRNMQQCNQQITAEFHQYATCTKSSVDMVDNRRSTRVKTPLIREEFLQFDSDMEIIETMEE</sequence>
<accession>A0A8S3PTX0</accession>